<protein>
    <submittedName>
        <fullName evidence="1">Uncharacterized protein</fullName>
    </submittedName>
</protein>
<dbReference type="AlphaFoldDB" id="D0W241"/>
<comment type="caution">
    <text evidence="1">The sequence shown here is derived from an EMBL/GenBank/DDBJ whole genome shotgun (WGS) entry which is preliminary data.</text>
</comment>
<accession>D0W241</accession>
<name>D0W241_NEICI</name>
<dbReference type="EMBL" id="ACDY02000003">
    <property type="protein sequence ID" value="EEZ72317.1"/>
    <property type="molecule type" value="Genomic_DNA"/>
</dbReference>
<evidence type="ECO:0000313" key="1">
    <source>
        <dbReference type="EMBL" id="EEZ72317.1"/>
    </source>
</evidence>
<dbReference type="Proteomes" id="UP000003294">
    <property type="component" value="Unassembled WGS sequence"/>
</dbReference>
<gene>
    <name evidence="1" type="ORF">NEICINOT_03719</name>
</gene>
<proteinExistence type="predicted"/>
<organism evidence="1 2">
    <name type="scientific">Neisseria cinerea ATCC 14685</name>
    <dbReference type="NCBI Taxonomy" id="546262"/>
    <lineage>
        <taxon>Bacteria</taxon>
        <taxon>Pseudomonadati</taxon>
        <taxon>Pseudomonadota</taxon>
        <taxon>Betaproteobacteria</taxon>
        <taxon>Neisseriales</taxon>
        <taxon>Neisseriaceae</taxon>
        <taxon>Neisseria</taxon>
    </lineage>
</organism>
<reference evidence="1 2" key="1">
    <citation type="submission" date="2009-10" db="EMBL/GenBank/DDBJ databases">
        <authorList>
            <person name="Weinstock G."/>
            <person name="Sodergren E."/>
            <person name="Clifton S."/>
            <person name="Fulton L."/>
            <person name="Fulton B."/>
            <person name="Courtney L."/>
            <person name="Fronick C."/>
            <person name="Harrison M."/>
            <person name="Strong C."/>
            <person name="Farmer C."/>
            <person name="Delahaunty K."/>
            <person name="Markovic C."/>
            <person name="Hall O."/>
            <person name="Minx P."/>
            <person name="Tomlinson C."/>
            <person name="Mitreva M."/>
            <person name="Nelson J."/>
            <person name="Hou S."/>
            <person name="Wollam A."/>
            <person name="Pepin K.H."/>
            <person name="Johnson M."/>
            <person name="Bhonagiri V."/>
            <person name="Nash W.E."/>
            <person name="Warren W."/>
            <person name="Chinwalla A."/>
            <person name="Mardis E.R."/>
            <person name="Wilson R.K."/>
        </authorList>
    </citation>
    <scope>NUCLEOTIDE SEQUENCE [LARGE SCALE GENOMIC DNA]</scope>
    <source>
        <strain evidence="1 2">ATCC 14685</strain>
    </source>
</reference>
<evidence type="ECO:0000313" key="2">
    <source>
        <dbReference type="Proteomes" id="UP000003294"/>
    </source>
</evidence>
<dbReference type="STRING" id="546262.NEICINOT_03719"/>
<sequence length="43" mass="5061">MPCRLIVQTAFLFLGKYITGINSHIIRFLKNNLIFCKELAEQY</sequence>